<dbReference type="FunFam" id="3.30.70.270:FF:000001">
    <property type="entry name" value="Diguanylate cyclase domain protein"/>
    <property type="match status" value="1"/>
</dbReference>
<dbReference type="InterPro" id="IPR000014">
    <property type="entry name" value="PAS"/>
</dbReference>
<dbReference type="GO" id="GO:1902201">
    <property type="term" value="P:negative regulation of bacterial-type flagellum-dependent cell motility"/>
    <property type="evidence" value="ECO:0007669"/>
    <property type="project" value="TreeGrafter"/>
</dbReference>
<dbReference type="PROSITE" id="PS50113">
    <property type="entry name" value="PAC"/>
    <property type="match status" value="1"/>
</dbReference>
<evidence type="ECO:0000256" key="1">
    <source>
        <dbReference type="ARBA" id="ARBA00012528"/>
    </source>
</evidence>
<dbReference type="SMART" id="SM00091">
    <property type="entry name" value="PAS"/>
    <property type="match status" value="1"/>
</dbReference>
<evidence type="ECO:0000259" key="6">
    <source>
        <dbReference type="PROSITE" id="PS50113"/>
    </source>
</evidence>
<dbReference type="GO" id="GO:0005886">
    <property type="term" value="C:plasma membrane"/>
    <property type="evidence" value="ECO:0007669"/>
    <property type="project" value="TreeGrafter"/>
</dbReference>
<dbReference type="InterPro" id="IPR000700">
    <property type="entry name" value="PAS-assoc_C"/>
</dbReference>
<keyword evidence="9" id="KW-1185">Reference proteome</keyword>
<dbReference type="InterPro" id="IPR001610">
    <property type="entry name" value="PAC"/>
</dbReference>
<name>A0A941DAT9_9BURK</name>
<sequence length="661" mass="74829">MINESKVASKEGIQVTLPQNRIPLLKVLSSLAAIFTLLGIWLVFELRNGYDQVLKQANYRAAQRSQILGQSLRTQILASDYVLRDVASRIEIIDGVFVDTALNRDKTLSTLLKEKGDTVPNFFSMVLFDRDCKFIATASGQNIGTRSKPELCEARKKFKGSGPMVVYVPGNKSASGRAALVISRHFSDVKGQFLGGVLGVIELEQMQRWFDSLDIAAYDSVSLVDNSQLLLARKPAMPFYFEKQMMTEADMNSLSDKYAKSGIATTIDIDGLERLFGIYKIEDVPFAIVYGFEKLAILKQWRKRAIELSIGYCILLLLAGFVVRSHITVLRQHNEISKNNALLRSSEANFRMLAENMADIVWQINSFFKVKYTNAADERVRGYFNSEVIGIDIREQFTELGQEIFQREIDKRLQLEKSGNKGLAMNFELPMRCKDGREMWVEISSVPIYGEDGEIEGYQGVARDISLRRLHEEKLIQANQEMENRLLEATEEKTELQELALHDAMTGLYNRRFLDAAIVREITLSEREKRPLAVIMLDLDHFKNVNDQFGHSAGDLVLKALADIMRQTSRESDLICRYGGEEFIAIIPNMSASQAFERAEIWRRQLEENSLNYGGNEIKITLSAGIAIYPDHGKSGEELILCADEMLYKSKRSGRNRVSIA</sequence>
<keyword evidence="4" id="KW-0812">Transmembrane</keyword>
<protein>
    <recommendedName>
        <fullName evidence="1">diguanylate cyclase</fullName>
        <ecNumber evidence="1">2.7.7.65</ecNumber>
    </recommendedName>
</protein>
<keyword evidence="8" id="KW-0548">Nucleotidyltransferase</keyword>
<comment type="catalytic activity">
    <reaction evidence="2">
        <text>2 GTP = 3',3'-c-di-GMP + 2 diphosphate</text>
        <dbReference type="Rhea" id="RHEA:24898"/>
        <dbReference type="ChEBI" id="CHEBI:33019"/>
        <dbReference type="ChEBI" id="CHEBI:37565"/>
        <dbReference type="ChEBI" id="CHEBI:58805"/>
        <dbReference type="EC" id="2.7.7.65"/>
    </reaction>
</comment>
<feature type="domain" description="PAC" evidence="6">
    <location>
        <begin position="425"/>
        <end position="477"/>
    </location>
</feature>
<evidence type="ECO:0000256" key="3">
    <source>
        <dbReference type="SAM" id="Coils"/>
    </source>
</evidence>
<dbReference type="CDD" id="cd18773">
    <property type="entry name" value="PDC1_HK_sensor"/>
    <property type="match status" value="1"/>
</dbReference>
<keyword evidence="4" id="KW-0472">Membrane</keyword>
<dbReference type="PROSITE" id="PS50887">
    <property type="entry name" value="GGDEF"/>
    <property type="match status" value="1"/>
</dbReference>
<dbReference type="InterPro" id="IPR000160">
    <property type="entry name" value="GGDEF_dom"/>
</dbReference>
<feature type="coiled-coil region" evidence="3">
    <location>
        <begin position="472"/>
        <end position="499"/>
    </location>
</feature>
<evidence type="ECO:0000259" key="7">
    <source>
        <dbReference type="PROSITE" id="PS50887"/>
    </source>
</evidence>
<dbReference type="CDD" id="cd01949">
    <property type="entry name" value="GGDEF"/>
    <property type="match status" value="1"/>
</dbReference>
<dbReference type="Pfam" id="PF00989">
    <property type="entry name" value="PAS"/>
    <property type="match status" value="1"/>
</dbReference>
<dbReference type="CDD" id="cd12915">
    <property type="entry name" value="PDC2_DGC_like"/>
    <property type="match status" value="1"/>
</dbReference>
<evidence type="ECO:0000256" key="4">
    <source>
        <dbReference type="SAM" id="Phobius"/>
    </source>
</evidence>
<keyword evidence="4" id="KW-1133">Transmembrane helix</keyword>
<dbReference type="Proteomes" id="UP000680158">
    <property type="component" value="Unassembled WGS sequence"/>
</dbReference>
<dbReference type="SUPFAM" id="SSF55785">
    <property type="entry name" value="PYP-like sensor domain (PAS domain)"/>
    <property type="match status" value="1"/>
</dbReference>
<proteinExistence type="predicted"/>
<dbReference type="EMBL" id="JAGSPM010000001">
    <property type="protein sequence ID" value="MBR7745213.1"/>
    <property type="molecule type" value="Genomic_DNA"/>
</dbReference>
<dbReference type="EC" id="2.7.7.65" evidence="1"/>
<dbReference type="Pfam" id="PF00990">
    <property type="entry name" value="GGDEF"/>
    <property type="match status" value="1"/>
</dbReference>
<dbReference type="InterPro" id="IPR050469">
    <property type="entry name" value="Diguanylate_Cyclase"/>
</dbReference>
<dbReference type="PANTHER" id="PTHR45138:SF9">
    <property type="entry name" value="DIGUANYLATE CYCLASE DGCM-RELATED"/>
    <property type="match status" value="1"/>
</dbReference>
<dbReference type="PANTHER" id="PTHR45138">
    <property type="entry name" value="REGULATORY COMPONENTS OF SENSORY TRANSDUCTION SYSTEM"/>
    <property type="match status" value="1"/>
</dbReference>
<dbReference type="Gene3D" id="3.30.450.20">
    <property type="entry name" value="PAS domain"/>
    <property type="match status" value="3"/>
</dbReference>
<dbReference type="SUPFAM" id="SSF55073">
    <property type="entry name" value="Nucleotide cyclase"/>
    <property type="match status" value="1"/>
</dbReference>
<dbReference type="Gene3D" id="3.30.70.270">
    <property type="match status" value="1"/>
</dbReference>
<dbReference type="GO" id="GO:0043709">
    <property type="term" value="P:cell adhesion involved in single-species biofilm formation"/>
    <property type="evidence" value="ECO:0007669"/>
    <property type="project" value="TreeGrafter"/>
</dbReference>
<dbReference type="CDD" id="cd00130">
    <property type="entry name" value="PAS"/>
    <property type="match status" value="1"/>
</dbReference>
<gene>
    <name evidence="8" type="ORF">KDM92_01355</name>
</gene>
<dbReference type="SMART" id="SM00267">
    <property type="entry name" value="GGDEF"/>
    <property type="match status" value="1"/>
</dbReference>
<keyword evidence="3" id="KW-0175">Coiled coil</keyword>
<dbReference type="NCBIfam" id="TIGR00254">
    <property type="entry name" value="GGDEF"/>
    <property type="match status" value="1"/>
</dbReference>
<accession>A0A941DAT9</accession>
<comment type="caution">
    <text evidence="8">The sequence shown here is derived from an EMBL/GenBank/DDBJ whole genome shotgun (WGS) entry which is preliminary data.</text>
</comment>
<feature type="transmembrane region" description="Helical" evidence="4">
    <location>
        <begin position="24"/>
        <end position="44"/>
    </location>
</feature>
<feature type="domain" description="PAS" evidence="5">
    <location>
        <begin position="346"/>
        <end position="416"/>
    </location>
</feature>
<evidence type="ECO:0000313" key="9">
    <source>
        <dbReference type="Proteomes" id="UP000680158"/>
    </source>
</evidence>
<keyword evidence="8" id="KW-0808">Transferase</keyword>
<reference evidence="8 9" key="1">
    <citation type="submission" date="2021-04" db="EMBL/GenBank/DDBJ databases">
        <title>novel species isolated from subtropical streams in China.</title>
        <authorList>
            <person name="Lu H."/>
        </authorList>
    </citation>
    <scope>NUCLEOTIDE SEQUENCE [LARGE SCALE GENOMIC DNA]</scope>
    <source>
        <strain evidence="8 9">BYS107W</strain>
    </source>
</reference>
<dbReference type="InterPro" id="IPR035965">
    <property type="entry name" value="PAS-like_dom_sf"/>
</dbReference>
<dbReference type="AlphaFoldDB" id="A0A941DAT9"/>
<organism evidence="8 9">
    <name type="scientific">Undibacterium baiyunense</name>
    <dbReference type="NCBI Taxonomy" id="2828731"/>
    <lineage>
        <taxon>Bacteria</taxon>
        <taxon>Pseudomonadati</taxon>
        <taxon>Pseudomonadota</taxon>
        <taxon>Betaproteobacteria</taxon>
        <taxon>Burkholderiales</taxon>
        <taxon>Oxalobacteraceae</taxon>
        <taxon>Undibacterium</taxon>
    </lineage>
</organism>
<dbReference type="InterPro" id="IPR043128">
    <property type="entry name" value="Rev_trsase/Diguanyl_cyclase"/>
</dbReference>
<dbReference type="PROSITE" id="PS50112">
    <property type="entry name" value="PAS"/>
    <property type="match status" value="1"/>
</dbReference>
<dbReference type="InterPro" id="IPR013767">
    <property type="entry name" value="PAS_fold"/>
</dbReference>
<evidence type="ECO:0000259" key="5">
    <source>
        <dbReference type="PROSITE" id="PS50112"/>
    </source>
</evidence>
<dbReference type="GO" id="GO:0006355">
    <property type="term" value="P:regulation of DNA-templated transcription"/>
    <property type="evidence" value="ECO:0007669"/>
    <property type="project" value="InterPro"/>
</dbReference>
<dbReference type="NCBIfam" id="TIGR00229">
    <property type="entry name" value="sensory_box"/>
    <property type="match status" value="1"/>
</dbReference>
<evidence type="ECO:0000256" key="2">
    <source>
        <dbReference type="ARBA" id="ARBA00034247"/>
    </source>
</evidence>
<dbReference type="SMART" id="SM00086">
    <property type="entry name" value="PAC"/>
    <property type="match status" value="1"/>
</dbReference>
<dbReference type="InterPro" id="IPR029787">
    <property type="entry name" value="Nucleotide_cyclase"/>
</dbReference>
<dbReference type="GO" id="GO:0052621">
    <property type="term" value="F:diguanylate cyclase activity"/>
    <property type="evidence" value="ECO:0007669"/>
    <property type="project" value="UniProtKB-EC"/>
</dbReference>
<feature type="domain" description="GGDEF" evidence="7">
    <location>
        <begin position="530"/>
        <end position="661"/>
    </location>
</feature>
<evidence type="ECO:0000313" key="8">
    <source>
        <dbReference type="EMBL" id="MBR7745213.1"/>
    </source>
</evidence>